<dbReference type="Pfam" id="PF12823">
    <property type="entry name" value="DUF3817"/>
    <property type="match status" value="1"/>
</dbReference>
<gene>
    <name evidence="8" type="ORF">ACFOUW_21790</name>
</gene>
<reference evidence="9" key="1">
    <citation type="journal article" date="2019" name="Int. J. Syst. Evol. Microbiol.">
        <title>The Global Catalogue of Microorganisms (GCM) 10K type strain sequencing project: providing services to taxonomists for standard genome sequencing and annotation.</title>
        <authorList>
            <consortium name="The Broad Institute Genomics Platform"/>
            <consortium name="The Broad Institute Genome Sequencing Center for Infectious Disease"/>
            <person name="Wu L."/>
            <person name="Ma J."/>
        </authorList>
    </citation>
    <scope>NUCLEOTIDE SEQUENCE [LARGE SCALE GENOMIC DNA]</scope>
    <source>
        <strain evidence="9">CGMCC 4.7241</strain>
    </source>
</reference>
<accession>A0ABV7YE30</accession>
<dbReference type="Proteomes" id="UP001595699">
    <property type="component" value="Unassembled WGS sequence"/>
</dbReference>
<keyword evidence="3 6" id="KW-0812">Transmembrane</keyword>
<evidence type="ECO:0000256" key="3">
    <source>
        <dbReference type="ARBA" id="ARBA00022692"/>
    </source>
</evidence>
<feature type="transmembrane region" description="Helical" evidence="6">
    <location>
        <begin position="78"/>
        <end position="95"/>
    </location>
</feature>
<protein>
    <submittedName>
        <fullName evidence="8">DUF3817 domain-containing protein</fullName>
    </submittedName>
</protein>
<dbReference type="EMBL" id="JBHRZH010000018">
    <property type="protein sequence ID" value="MFC3763486.1"/>
    <property type="molecule type" value="Genomic_DNA"/>
</dbReference>
<evidence type="ECO:0000256" key="2">
    <source>
        <dbReference type="ARBA" id="ARBA00022475"/>
    </source>
</evidence>
<feature type="domain" description="DUF3817" evidence="7">
    <location>
        <begin position="14"/>
        <end position="101"/>
    </location>
</feature>
<comment type="caution">
    <text evidence="8">The sequence shown here is derived from an EMBL/GenBank/DDBJ whole genome shotgun (WGS) entry which is preliminary data.</text>
</comment>
<evidence type="ECO:0000256" key="5">
    <source>
        <dbReference type="ARBA" id="ARBA00023136"/>
    </source>
</evidence>
<keyword evidence="5 6" id="KW-0472">Membrane</keyword>
<proteinExistence type="predicted"/>
<dbReference type="RefSeq" id="WP_205117838.1">
    <property type="nucleotide sequence ID" value="NZ_JAFBCM010000001.1"/>
</dbReference>
<feature type="transmembrane region" description="Helical" evidence="6">
    <location>
        <begin position="12"/>
        <end position="33"/>
    </location>
</feature>
<evidence type="ECO:0000313" key="8">
    <source>
        <dbReference type="EMBL" id="MFC3763486.1"/>
    </source>
</evidence>
<evidence type="ECO:0000313" key="9">
    <source>
        <dbReference type="Proteomes" id="UP001595699"/>
    </source>
</evidence>
<keyword evidence="4 6" id="KW-1133">Transmembrane helix</keyword>
<keyword evidence="9" id="KW-1185">Reference proteome</keyword>
<dbReference type="PANTHER" id="PTHR40077:SF2">
    <property type="entry name" value="MEMBRANE PROTEIN"/>
    <property type="match status" value="1"/>
</dbReference>
<dbReference type="PANTHER" id="PTHR40077">
    <property type="entry name" value="MEMBRANE PROTEIN-RELATED"/>
    <property type="match status" value="1"/>
</dbReference>
<comment type="subcellular location">
    <subcellularLocation>
        <location evidence="1">Cell membrane</location>
        <topology evidence="1">Multi-pass membrane protein</topology>
    </subcellularLocation>
</comment>
<feature type="transmembrane region" description="Helical" evidence="6">
    <location>
        <begin position="45"/>
        <end position="66"/>
    </location>
</feature>
<dbReference type="InterPro" id="IPR023845">
    <property type="entry name" value="DUF3817_TM"/>
</dbReference>
<evidence type="ECO:0000256" key="1">
    <source>
        <dbReference type="ARBA" id="ARBA00004651"/>
    </source>
</evidence>
<evidence type="ECO:0000256" key="6">
    <source>
        <dbReference type="SAM" id="Phobius"/>
    </source>
</evidence>
<evidence type="ECO:0000259" key="7">
    <source>
        <dbReference type="Pfam" id="PF12823"/>
    </source>
</evidence>
<organism evidence="8 9">
    <name type="scientific">Tenggerimyces flavus</name>
    <dbReference type="NCBI Taxonomy" id="1708749"/>
    <lineage>
        <taxon>Bacteria</taxon>
        <taxon>Bacillati</taxon>
        <taxon>Actinomycetota</taxon>
        <taxon>Actinomycetes</taxon>
        <taxon>Propionibacteriales</taxon>
        <taxon>Nocardioidaceae</taxon>
        <taxon>Tenggerimyces</taxon>
    </lineage>
</organism>
<keyword evidence="2" id="KW-1003">Cell membrane</keyword>
<evidence type="ECO:0000256" key="4">
    <source>
        <dbReference type="ARBA" id="ARBA00022989"/>
    </source>
</evidence>
<sequence length="109" mass="11911">MTSTIAPPLRGALLRFRVLAYVVGVGLVILVFVGLPLNRLADQPMVSAVVGPLHGFLYLVYLAFALDLARRARWSIKGTLLVFLAGTVPFMSFVADRVVTRRTNAGERL</sequence>
<name>A0ABV7YE30_9ACTN</name>
<dbReference type="NCBIfam" id="TIGR03954">
    <property type="entry name" value="integ_memb_HG"/>
    <property type="match status" value="1"/>
</dbReference>